<dbReference type="InterPro" id="IPR028203">
    <property type="entry name" value="PSII_CF48-like_dom"/>
</dbReference>
<dbReference type="GO" id="GO:0031979">
    <property type="term" value="C:plasma membrane-derived thylakoid lumen"/>
    <property type="evidence" value="ECO:0007669"/>
    <property type="project" value="UniProtKB-SubCell"/>
</dbReference>
<dbReference type="SUPFAM" id="SSF110296">
    <property type="entry name" value="Oligoxyloglucan reducing end-specific cellobiohydrolase"/>
    <property type="match status" value="1"/>
</dbReference>
<dbReference type="GO" id="GO:0009523">
    <property type="term" value="C:photosystem II"/>
    <property type="evidence" value="ECO:0007669"/>
    <property type="project" value="UniProtKB-KW"/>
</dbReference>
<dbReference type="InterPro" id="IPR015943">
    <property type="entry name" value="WD40/YVTN_repeat-like_dom_sf"/>
</dbReference>
<evidence type="ECO:0000256" key="4">
    <source>
        <dbReference type="HAMAP-Rule" id="MF_01348"/>
    </source>
</evidence>
<comment type="domain">
    <text evidence="4">A 7-bladed beta-propeller torus, about 55 by 55 Angstroms, with a depth of about 25 Angstroms and a central pore.</text>
</comment>
<protein>
    <recommendedName>
        <fullName evidence="4 5">Photosystem II assembly protein Ycf48</fullName>
    </recommendedName>
</protein>
<evidence type="ECO:0000256" key="3">
    <source>
        <dbReference type="ARBA" id="ARBA00023276"/>
    </source>
</evidence>
<name>A0A2W1JSZ6_9CYAN</name>
<keyword evidence="8" id="KW-1185">Reference proteome</keyword>
<dbReference type="PANTHER" id="PTHR47199">
    <property type="entry name" value="PHOTOSYSTEM II STABILITY/ASSEMBLY FACTOR HCF136, CHLOROPLASTIC"/>
    <property type="match status" value="1"/>
</dbReference>
<dbReference type="HAMAP" id="MF_01348">
    <property type="entry name" value="Ycf48"/>
    <property type="match status" value="1"/>
</dbReference>
<keyword evidence="3 4" id="KW-0604">Photosystem II</keyword>
<proteinExistence type="inferred from homology"/>
<keyword evidence="1 4" id="KW-0602">Photosynthesis</keyword>
<keyword evidence="2 4" id="KW-0732">Signal</keyword>
<comment type="subcellular location">
    <subcellularLocation>
        <location evidence="4">Cellular thylakoid lumen</location>
    </subcellularLocation>
    <text evidence="4">Associated with a PSII precusor complex on the lumenal side of the thylakoid membrane.</text>
</comment>
<evidence type="ECO:0000259" key="6">
    <source>
        <dbReference type="Pfam" id="PF14870"/>
    </source>
</evidence>
<evidence type="ECO:0000256" key="2">
    <source>
        <dbReference type="ARBA" id="ARBA00022729"/>
    </source>
</evidence>
<feature type="signal peptide" evidence="4">
    <location>
        <begin position="1"/>
        <end position="17"/>
    </location>
</feature>
<evidence type="ECO:0000313" key="7">
    <source>
        <dbReference type="EMBL" id="PZD73014.1"/>
    </source>
</evidence>
<dbReference type="Proteomes" id="UP000248857">
    <property type="component" value="Unassembled WGS sequence"/>
</dbReference>
<dbReference type="NCBIfam" id="NF010237">
    <property type="entry name" value="PRK13684.1"/>
    <property type="match status" value="1"/>
</dbReference>
<comment type="similarity">
    <text evidence="4 5">Belongs to the Ycf48 family.</text>
</comment>
<feature type="domain" description="Photosynthesis system II assembly factor Ycf48/Hcf136-like" evidence="6">
    <location>
        <begin position="17"/>
        <end position="317"/>
    </location>
</feature>
<comment type="caution">
    <text evidence="7">The sequence shown here is derived from an EMBL/GenBank/DDBJ whole genome shotgun (WGS) entry which is preliminary data.</text>
</comment>
<keyword evidence="4" id="KW-0793">Thylakoid</keyword>
<dbReference type="EMBL" id="PQWO01000007">
    <property type="protein sequence ID" value="PZD73014.1"/>
    <property type="molecule type" value="Genomic_DNA"/>
</dbReference>
<dbReference type="PANTHER" id="PTHR47199:SF2">
    <property type="entry name" value="PHOTOSYSTEM II STABILITY_ASSEMBLY FACTOR HCF136, CHLOROPLASTIC"/>
    <property type="match status" value="1"/>
</dbReference>
<dbReference type="PIRSF" id="PIRSF017875">
    <property type="entry name" value="PSII_HCF136"/>
    <property type="match status" value="1"/>
</dbReference>
<dbReference type="AlphaFoldDB" id="A0A2W1JSZ6"/>
<dbReference type="Pfam" id="PF14870">
    <property type="entry name" value="PSII_BNR"/>
    <property type="match status" value="1"/>
</dbReference>
<evidence type="ECO:0000313" key="8">
    <source>
        <dbReference type="Proteomes" id="UP000248857"/>
    </source>
</evidence>
<comment type="function">
    <text evidence="4">A factor required for optimal assembly of photosystem II (PSII), acting in the early stages of PSII assembly. Also plays a role in replacement of photodamaged D1 (psbA). Assists YidC in synthesis of chlorophyll-binding proteins.</text>
</comment>
<reference evidence="7 8" key="1">
    <citation type="journal article" date="2018" name="Sci. Rep.">
        <title>A novel species of the marine cyanobacterium Acaryochloris with a unique pigment content and lifestyle.</title>
        <authorList>
            <person name="Partensky F."/>
            <person name="Six C."/>
            <person name="Ratin M."/>
            <person name="Garczarek L."/>
            <person name="Vaulot D."/>
            <person name="Probert I."/>
            <person name="Calteau A."/>
            <person name="Gourvil P."/>
            <person name="Marie D."/>
            <person name="Grebert T."/>
            <person name="Bouchier C."/>
            <person name="Le Panse S."/>
            <person name="Gachenot M."/>
            <person name="Rodriguez F."/>
            <person name="Garrido J.L."/>
        </authorList>
    </citation>
    <scope>NUCLEOTIDE SEQUENCE [LARGE SCALE GENOMIC DNA]</scope>
    <source>
        <strain evidence="7 8">RCC1774</strain>
    </source>
</reference>
<sequence length="324" mass="35232" precursor="true">MLLAAVVLCAACQSLPAVETLSWEPVTLPTEASPLDVDFISDDHGWLVGSESTLLETFDGGKSWEPRSLELGDSEYRLTSISFSGDEGWIAGEPALLLHTTDGGKSWSKIGLSAKLPGIPKVITALGRDSVEMATDQGAIYESNDGAQHWDAKVIESVGITRNIRRSPGGQYVAVSERGNYYSIWQPGMRAWEPYNRNDSRKLQRMGFDTNNQLWMLSRGGQIQLSEGTPFGGEEEWSEPIRPNSGGIGLLDLAYRTPNELWASGGSGTLLRSTDNGETWEQDVTVDNIPSSLFKVIFVSPERGFITGQSGVLLRYIGGNSQAA</sequence>
<dbReference type="InterPro" id="IPR016705">
    <property type="entry name" value="Ycf48/Hcf136"/>
</dbReference>
<organism evidence="7 8">
    <name type="scientific">Acaryochloris thomasi RCC1774</name>
    <dbReference type="NCBI Taxonomy" id="1764569"/>
    <lineage>
        <taxon>Bacteria</taxon>
        <taxon>Bacillati</taxon>
        <taxon>Cyanobacteriota</taxon>
        <taxon>Cyanophyceae</taxon>
        <taxon>Acaryochloridales</taxon>
        <taxon>Acaryochloridaceae</taxon>
        <taxon>Acaryochloris</taxon>
        <taxon>Acaryochloris thomasi</taxon>
    </lineage>
</organism>
<dbReference type="Gene3D" id="2.130.10.10">
    <property type="entry name" value="YVTN repeat-like/Quinoprotein amine dehydrogenase"/>
    <property type="match status" value="1"/>
</dbReference>
<feature type="chain" id="PRO_5016183809" description="Photosystem II assembly protein Ycf48" evidence="4">
    <location>
        <begin position="18"/>
        <end position="324"/>
    </location>
</feature>
<accession>A0A2W1JSZ6</accession>
<evidence type="ECO:0000256" key="5">
    <source>
        <dbReference type="PIRNR" id="PIRNR017875"/>
    </source>
</evidence>
<gene>
    <name evidence="4" type="primary">ycf48</name>
    <name evidence="7" type="ORF">C1752_02825</name>
</gene>
<evidence type="ECO:0000256" key="1">
    <source>
        <dbReference type="ARBA" id="ARBA00022531"/>
    </source>
</evidence>
<dbReference type="GO" id="GO:0015979">
    <property type="term" value="P:photosynthesis"/>
    <property type="evidence" value="ECO:0007669"/>
    <property type="project" value="UniProtKB-KW"/>
</dbReference>